<name>A0A2P2I4Y1_9CRUS</name>
<dbReference type="Pfam" id="PF02931">
    <property type="entry name" value="Neur_chan_LBD"/>
    <property type="match status" value="1"/>
</dbReference>
<feature type="transmembrane region" description="Helical" evidence="6">
    <location>
        <begin position="241"/>
        <end position="264"/>
    </location>
</feature>
<dbReference type="InterPro" id="IPR038050">
    <property type="entry name" value="Neuro_actylchol_rec"/>
</dbReference>
<feature type="signal peptide" evidence="7">
    <location>
        <begin position="1"/>
        <end position="22"/>
    </location>
</feature>
<dbReference type="InterPro" id="IPR006202">
    <property type="entry name" value="Neur_chan_lig-bd"/>
</dbReference>
<accession>A0A2P2I4Y1</accession>
<feature type="chain" id="PRO_5015161773" evidence="7">
    <location>
        <begin position="23"/>
        <end position="448"/>
    </location>
</feature>
<dbReference type="GO" id="GO:0005230">
    <property type="term" value="F:extracellular ligand-gated monoatomic ion channel activity"/>
    <property type="evidence" value="ECO:0007669"/>
    <property type="project" value="InterPro"/>
</dbReference>
<evidence type="ECO:0000256" key="6">
    <source>
        <dbReference type="SAM" id="Phobius"/>
    </source>
</evidence>
<evidence type="ECO:0000256" key="1">
    <source>
        <dbReference type="ARBA" id="ARBA00004141"/>
    </source>
</evidence>
<dbReference type="GO" id="GO:0016020">
    <property type="term" value="C:membrane"/>
    <property type="evidence" value="ECO:0007669"/>
    <property type="project" value="UniProtKB-SubCell"/>
</dbReference>
<dbReference type="PRINTS" id="PR00252">
    <property type="entry name" value="NRIONCHANNEL"/>
</dbReference>
<dbReference type="Gene3D" id="2.70.170.10">
    <property type="entry name" value="Neurotransmitter-gated ion-channel ligand-binding domain"/>
    <property type="match status" value="1"/>
</dbReference>
<evidence type="ECO:0000259" key="8">
    <source>
        <dbReference type="Pfam" id="PF02931"/>
    </source>
</evidence>
<dbReference type="CDD" id="cd19051">
    <property type="entry name" value="LGIC_TM_cation"/>
    <property type="match status" value="1"/>
</dbReference>
<feature type="domain" description="Neurotransmitter-gated ion-channel ligand-binding" evidence="8">
    <location>
        <begin position="26"/>
        <end position="238"/>
    </location>
</feature>
<evidence type="ECO:0000256" key="4">
    <source>
        <dbReference type="ARBA" id="ARBA00023136"/>
    </source>
</evidence>
<evidence type="ECO:0000256" key="7">
    <source>
        <dbReference type="SAM" id="SignalP"/>
    </source>
</evidence>
<organism evidence="10">
    <name type="scientific">Hirondellea gigas</name>
    <dbReference type="NCBI Taxonomy" id="1518452"/>
    <lineage>
        <taxon>Eukaryota</taxon>
        <taxon>Metazoa</taxon>
        <taxon>Ecdysozoa</taxon>
        <taxon>Arthropoda</taxon>
        <taxon>Crustacea</taxon>
        <taxon>Multicrustacea</taxon>
        <taxon>Malacostraca</taxon>
        <taxon>Eumalacostraca</taxon>
        <taxon>Peracarida</taxon>
        <taxon>Amphipoda</taxon>
        <taxon>Amphilochidea</taxon>
        <taxon>Lysianassida</taxon>
        <taxon>Lysianassidira</taxon>
        <taxon>Lysianassoidea</taxon>
        <taxon>Lysianassidae</taxon>
        <taxon>Hirondellea</taxon>
    </lineage>
</organism>
<evidence type="ECO:0000259" key="9">
    <source>
        <dbReference type="Pfam" id="PF02932"/>
    </source>
</evidence>
<feature type="region of interest" description="Disordered" evidence="5">
    <location>
        <begin position="389"/>
        <end position="408"/>
    </location>
</feature>
<dbReference type="EMBL" id="IACF01003309">
    <property type="protein sequence ID" value="LAB68930.1"/>
    <property type="molecule type" value="mRNA"/>
</dbReference>
<keyword evidence="2 6" id="KW-0812">Transmembrane</keyword>
<dbReference type="SUPFAM" id="SSF63712">
    <property type="entry name" value="Nicotinic receptor ligand binding domain-like"/>
    <property type="match status" value="1"/>
</dbReference>
<evidence type="ECO:0000256" key="3">
    <source>
        <dbReference type="ARBA" id="ARBA00022989"/>
    </source>
</evidence>
<dbReference type="PANTHER" id="PTHR18945">
    <property type="entry name" value="NEUROTRANSMITTER GATED ION CHANNEL"/>
    <property type="match status" value="1"/>
</dbReference>
<dbReference type="InterPro" id="IPR006201">
    <property type="entry name" value="Neur_channel"/>
</dbReference>
<keyword evidence="4 6" id="KW-0472">Membrane</keyword>
<dbReference type="AlphaFoldDB" id="A0A2P2I4Y1"/>
<comment type="subcellular location">
    <subcellularLocation>
        <location evidence="1">Membrane</location>
        <topology evidence="1">Multi-pass membrane protein</topology>
    </subcellularLocation>
</comment>
<dbReference type="GO" id="GO:0004888">
    <property type="term" value="F:transmembrane signaling receptor activity"/>
    <property type="evidence" value="ECO:0007669"/>
    <property type="project" value="InterPro"/>
</dbReference>
<feature type="compositionally biased region" description="Polar residues" evidence="5">
    <location>
        <begin position="390"/>
        <end position="408"/>
    </location>
</feature>
<dbReference type="Gene3D" id="1.20.58.390">
    <property type="entry name" value="Neurotransmitter-gated ion-channel transmembrane domain"/>
    <property type="match status" value="1"/>
</dbReference>
<evidence type="ECO:0000256" key="5">
    <source>
        <dbReference type="SAM" id="MobiDB-lite"/>
    </source>
</evidence>
<dbReference type="SUPFAM" id="SSF90112">
    <property type="entry name" value="Neurotransmitter-gated ion-channel transmembrane pore"/>
    <property type="match status" value="1"/>
</dbReference>
<keyword evidence="3 6" id="KW-1133">Transmembrane helix</keyword>
<feature type="transmembrane region" description="Helical" evidence="6">
    <location>
        <begin position="310"/>
        <end position="327"/>
    </location>
</feature>
<sequence length="448" mass="50599">MDTRLWISLLFCVCLGARVSRGESIEQRLRMHLLHEYDKSSLPAGNITSIVMRFTVRHVNMIPSEEVMELDAWVMMSWSDDRLKWSEITATHVPKLTFHIDQIWHPDIVLFNNANLDKMGDRPPSLLLAYPSGEILYIYPSRLRVPCVADLTNWPYDVHNCSAKYGSWVHDGNFIDLELHDDTPEVELDLVKSFQVERNLTRGQWKILATSLQKSTVFYHCCDEPYPHITLRMLIQRNAPVFVYTIQLPALALSLLTGVVFLLPPAALEKVVVGILCLVLDLQFLAYATATVPHSPSHTPLILKFISEQLILTAVTVILTAIVVRLAKDPHQDSLPHCVQRALAMFAACCCLGNYRRLASKSEMSPYPQGFKGEDLELGEDRDFIGRSYPNGNVPGTPSSGNNNTQGSSRRAPYDYLLLGAIIDRVLLVLYIIIIMSNMVTYGSVIFW</sequence>
<reference evidence="10" key="1">
    <citation type="journal article" date="2018" name="Biosci. Biotechnol. Biochem.">
        <title>Polysaccharide hydrolase of the hadal zone amphipods Hirondellea gigas.</title>
        <authorList>
            <person name="Kobayashi H."/>
            <person name="Nagahama T."/>
            <person name="Arai W."/>
            <person name="Sasagawa Y."/>
            <person name="Umeda M."/>
            <person name="Hayashi T."/>
            <person name="Nikaido I."/>
            <person name="Watanabe H."/>
            <person name="Oguri K."/>
            <person name="Kitazato H."/>
            <person name="Fujioka K."/>
            <person name="Kido Y."/>
            <person name="Takami H."/>
        </authorList>
    </citation>
    <scope>NUCLEOTIDE SEQUENCE</scope>
    <source>
        <tissue evidence="10">Whole body</tissue>
    </source>
</reference>
<evidence type="ECO:0000256" key="2">
    <source>
        <dbReference type="ARBA" id="ARBA00022692"/>
    </source>
</evidence>
<proteinExistence type="evidence at transcript level"/>
<dbReference type="InterPro" id="IPR036734">
    <property type="entry name" value="Neur_chan_lig-bd_sf"/>
</dbReference>
<dbReference type="Pfam" id="PF02932">
    <property type="entry name" value="Neur_chan_memb"/>
    <property type="match status" value="1"/>
</dbReference>
<keyword evidence="10" id="KW-0675">Receptor</keyword>
<keyword evidence="7" id="KW-0732">Signal</keyword>
<feature type="transmembrane region" description="Helical" evidence="6">
    <location>
        <begin position="416"/>
        <end position="440"/>
    </location>
</feature>
<dbReference type="InterPro" id="IPR036719">
    <property type="entry name" value="Neuro-gated_channel_TM_sf"/>
</dbReference>
<evidence type="ECO:0000313" key="10">
    <source>
        <dbReference type="EMBL" id="LAB68930.1"/>
    </source>
</evidence>
<feature type="domain" description="Neurotransmitter-gated ion-channel transmembrane" evidence="9">
    <location>
        <begin position="248"/>
        <end position="383"/>
    </location>
</feature>
<dbReference type="InterPro" id="IPR006029">
    <property type="entry name" value="Neurotrans-gated_channel_TM"/>
</dbReference>
<feature type="transmembrane region" description="Helical" evidence="6">
    <location>
        <begin position="271"/>
        <end position="290"/>
    </location>
</feature>
<protein>
    <submittedName>
        <fullName evidence="10">Acetylcholine receptor subunit alpha-type acr-16-like</fullName>
    </submittedName>
</protein>